<evidence type="ECO:0000313" key="1">
    <source>
        <dbReference type="EMBL" id="GBM83623.1"/>
    </source>
</evidence>
<dbReference type="EMBL" id="BGPR01003096">
    <property type="protein sequence ID" value="GBM83623.1"/>
    <property type="molecule type" value="Genomic_DNA"/>
</dbReference>
<proteinExistence type="predicted"/>
<gene>
    <name evidence="1" type="ORF">AVEN_260300_1</name>
</gene>
<name>A0A4Y2J0D2_ARAVE</name>
<organism evidence="1 2">
    <name type="scientific">Araneus ventricosus</name>
    <name type="common">Orbweaver spider</name>
    <name type="synonym">Epeira ventricosa</name>
    <dbReference type="NCBI Taxonomy" id="182803"/>
    <lineage>
        <taxon>Eukaryota</taxon>
        <taxon>Metazoa</taxon>
        <taxon>Ecdysozoa</taxon>
        <taxon>Arthropoda</taxon>
        <taxon>Chelicerata</taxon>
        <taxon>Arachnida</taxon>
        <taxon>Araneae</taxon>
        <taxon>Araneomorphae</taxon>
        <taxon>Entelegynae</taxon>
        <taxon>Araneoidea</taxon>
        <taxon>Araneidae</taxon>
        <taxon>Araneus</taxon>
    </lineage>
</organism>
<dbReference type="Proteomes" id="UP000499080">
    <property type="component" value="Unassembled WGS sequence"/>
</dbReference>
<accession>A0A4Y2J0D2</accession>
<protein>
    <submittedName>
        <fullName evidence="1">Uncharacterized protein</fullName>
    </submittedName>
</protein>
<reference evidence="1 2" key="1">
    <citation type="journal article" date="2019" name="Sci. Rep.">
        <title>Orb-weaving spider Araneus ventricosus genome elucidates the spidroin gene catalogue.</title>
        <authorList>
            <person name="Kono N."/>
            <person name="Nakamura H."/>
            <person name="Ohtoshi R."/>
            <person name="Moran D.A.P."/>
            <person name="Shinohara A."/>
            <person name="Yoshida Y."/>
            <person name="Fujiwara M."/>
            <person name="Mori M."/>
            <person name="Tomita M."/>
            <person name="Arakawa K."/>
        </authorList>
    </citation>
    <scope>NUCLEOTIDE SEQUENCE [LARGE SCALE GENOMIC DNA]</scope>
</reference>
<comment type="caution">
    <text evidence="1">The sequence shown here is derived from an EMBL/GenBank/DDBJ whole genome shotgun (WGS) entry which is preliminary data.</text>
</comment>
<evidence type="ECO:0000313" key="2">
    <source>
        <dbReference type="Proteomes" id="UP000499080"/>
    </source>
</evidence>
<dbReference type="AlphaFoldDB" id="A0A4Y2J0D2"/>
<keyword evidence="2" id="KW-1185">Reference proteome</keyword>
<sequence>MGTNERMPPRHRDGLKGNERWVERGGGLQLLHADMNCLMSLPWKISGNPMRVEERLGRMDLGTSGVWKVVVGWIRTSNLGRES</sequence>